<proteinExistence type="predicted"/>
<keyword evidence="2" id="KW-1185">Reference proteome</keyword>
<evidence type="ECO:0000313" key="1">
    <source>
        <dbReference type="EMBL" id="KIO00035.1"/>
    </source>
</evidence>
<evidence type="ECO:0000313" key="2">
    <source>
        <dbReference type="Proteomes" id="UP000054217"/>
    </source>
</evidence>
<sequence length="116" mass="12966">LVKSLIWKLTTMKVAADMAKRAFKTLNEAVSVKQCETWSYQEQVAFRDQMVDASAMDIFEVQMKKAPTVHAIKLELLNNIPLSGVHCSMGSWLACGLRLEEAAITLCINHRNVSAK</sequence>
<dbReference type="AlphaFoldDB" id="A0A0C3NG80"/>
<organism evidence="1 2">
    <name type="scientific">Pisolithus tinctorius Marx 270</name>
    <dbReference type="NCBI Taxonomy" id="870435"/>
    <lineage>
        <taxon>Eukaryota</taxon>
        <taxon>Fungi</taxon>
        <taxon>Dikarya</taxon>
        <taxon>Basidiomycota</taxon>
        <taxon>Agaricomycotina</taxon>
        <taxon>Agaricomycetes</taxon>
        <taxon>Agaricomycetidae</taxon>
        <taxon>Boletales</taxon>
        <taxon>Sclerodermatineae</taxon>
        <taxon>Pisolithaceae</taxon>
        <taxon>Pisolithus</taxon>
    </lineage>
</organism>
<name>A0A0C3NG80_PISTI</name>
<gene>
    <name evidence="1" type="ORF">M404DRAFT_70857</name>
</gene>
<accession>A0A0C3NG80</accession>
<dbReference type="InParanoid" id="A0A0C3NG80"/>
<feature type="non-terminal residue" evidence="1">
    <location>
        <position position="116"/>
    </location>
</feature>
<dbReference type="Proteomes" id="UP000054217">
    <property type="component" value="Unassembled WGS sequence"/>
</dbReference>
<feature type="non-terminal residue" evidence="1">
    <location>
        <position position="1"/>
    </location>
</feature>
<dbReference type="HOGENOM" id="CLU_148200_1_0_1"/>
<reference evidence="1 2" key="1">
    <citation type="submission" date="2014-04" db="EMBL/GenBank/DDBJ databases">
        <authorList>
            <consortium name="DOE Joint Genome Institute"/>
            <person name="Kuo A."/>
            <person name="Kohler A."/>
            <person name="Costa M.D."/>
            <person name="Nagy L.G."/>
            <person name="Floudas D."/>
            <person name="Copeland A."/>
            <person name="Barry K.W."/>
            <person name="Cichocki N."/>
            <person name="Veneault-Fourrey C."/>
            <person name="LaButti K."/>
            <person name="Lindquist E.A."/>
            <person name="Lipzen A."/>
            <person name="Lundell T."/>
            <person name="Morin E."/>
            <person name="Murat C."/>
            <person name="Sun H."/>
            <person name="Tunlid A."/>
            <person name="Henrissat B."/>
            <person name="Grigoriev I.V."/>
            <person name="Hibbett D.S."/>
            <person name="Martin F."/>
            <person name="Nordberg H.P."/>
            <person name="Cantor M.N."/>
            <person name="Hua S.X."/>
        </authorList>
    </citation>
    <scope>NUCLEOTIDE SEQUENCE [LARGE SCALE GENOMIC DNA]</scope>
    <source>
        <strain evidence="1 2">Marx 270</strain>
    </source>
</reference>
<dbReference type="EMBL" id="KN831999">
    <property type="protein sequence ID" value="KIO00035.1"/>
    <property type="molecule type" value="Genomic_DNA"/>
</dbReference>
<reference evidence="2" key="2">
    <citation type="submission" date="2015-01" db="EMBL/GenBank/DDBJ databases">
        <title>Evolutionary Origins and Diversification of the Mycorrhizal Mutualists.</title>
        <authorList>
            <consortium name="DOE Joint Genome Institute"/>
            <consortium name="Mycorrhizal Genomics Consortium"/>
            <person name="Kohler A."/>
            <person name="Kuo A."/>
            <person name="Nagy L.G."/>
            <person name="Floudas D."/>
            <person name="Copeland A."/>
            <person name="Barry K.W."/>
            <person name="Cichocki N."/>
            <person name="Veneault-Fourrey C."/>
            <person name="LaButti K."/>
            <person name="Lindquist E.A."/>
            <person name="Lipzen A."/>
            <person name="Lundell T."/>
            <person name="Morin E."/>
            <person name="Murat C."/>
            <person name="Riley R."/>
            <person name="Ohm R."/>
            <person name="Sun H."/>
            <person name="Tunlid A."/>
            <person name="Henrissat B."/>
            <person name="Grigoriev I.V."/>
            <person name="Hibbett D.S."/>
            <person name="Martin F."/>
        </authorList>
    </citation>
    <scope>NUCLEOTIDE SEQUENCE [LARGE SCALE GENOMIC DNA]</scope>
    <source>
        <strain evidence="2">Marx 270</strain>
    </source>
</reference>
<dbReference type="OrthoDB" id="2691046at2759"/>
<protein>
    <submittedName>
        <fullName evidence="1">Uncharacterized protein</fullName>
    </submittedName>
</protein>